<name>A0A069RIK0_PEPLI</name>
<keyword evidence="3" id="KW-1185">Reference proteome</keyword>
<dbReference type="InterPro" id="IPR011600">
    <property type="entry name" value="Pept_C14_caspase"/>
</dbReference>
<dbReference type="GO" id="GO:0006508">
    <property type="term" value="P:proteolysis"/>
    <property type="evidence" value="ECO:0007669"/>
    <property type="project" value="InterPro"/>
</dbReference>
<comment type="caution">
    <text evidence="2">The sequence shown here is derived from an EMBL/GenBank/DDBJ whole genome shotgun (WGS) entry which is preliminary data.</text>
</comment>
<dbReference type="Gene3D" id="3.40.50.1460">
    <property type="match status" value="1"/>
</dbReference>
<dbReference type="Proteomes" id="UP000027946">
    <property type="component" value="Unassembled WGS sequence"/>
</dbReference>
<evidence type="ECO:0000313" key="3">
    <source>
        <dbReference type="Proteomes" id="UP000027946"/>
    </source>
</evidence>
<evidence type="ECO:0000259" key="1">
    <source>
        <dbReference type="Pfam" id="PF00656"/>
    </source>
</evidence>
<gene>
    <name evidence="2" type="ORF">CLIT_8c01540</name>
</gene>
<dbReference type="SUPFAM" id="SSF52129">
    <property type="entry name" value="Caspase-like"/>
    <property type="match status" value="1"/>
</dbReference>
<proteinExistence type="predicted"/>
<dbReference type="RefSeq" id="WP_038263215.1">
    <property type="nucleotide sequence ID" value="NZ_FSRH01000008.1"/>
</dbReference>
<reference evidence="2 3" key="1">
    <citation type="submission" date="2014-03" db="EMBL/GenBank/DDBJ databases">
        <title>Genome sequence of Clostridium litorale W6, DSM 5388.</title>
        <authorList>
            <person name="Poehlein A."/>
            <person name="Jagirdar A."/>
            <person name="Khonsari B."/>
            <person name="Chibani C.M."/>
            <person name="Gutierrez Gutierrez D.A."/>
            <person name="Davydova E."/>
            <person name="Alghaithi H.S."/>
            <person name="Nair K.P."/>
            <person name="Dhamotharan K."/>
            <person name="Chandran L."/>
            <person name="G W."/>
            <person name="Daniel R."/>
        </authorList>
    </citation>
    <scope>NUCLEOTIDE SEQUENCE [LARGE SCALE GENOMIC DNA]</scope>
    <source>
        <strain evidence="2 3">W6</strain>
    </source>
</reference>
<organism evidence="2 3">
    <name type="scientific">Peptoclostridium litorale DSM 5388</name>
    <dbReference type="NCBI Taxonomy" id="1121324"/>
    <lineage>
        <taxon>Bacteria</taxon>
        <taxon>Bacillati</taxon>
        <taxon>Bacillota</taxon>
        <taxon>Clostridia</taxon>
        <taxon>Peptostreptococcales</taxon>
        <taxon>Peptoclostridiaceae</taxon>
        <taxon>Peptoclostridium</taxon>
    </lineage>
</organism>
<dbReference type="InterPro" id="IPR029030">
    <property type="entry name" value="Caspase-like_dom_sf"/>
</dbReference>
<dbReference type="Pfam" id="PF00656">
    <property type="entry name" value="Peptidase_C14"/>
    <property type="match status" value="1"/>
</dbReference>
<dbReference type="OrthoDB" id="9812126at2"/>
<sequence>MNKNKAFLVTVSENDCGQRPLPFCINDLNTMEYAISNGLNIEASQIKKMGSTGRVSQRKFEDGFIEFCKETNEDENLILYFSGHGGIIEGKHRLLFSDGLIDTDLIIRVLENSRAKSKIVILDCCYAGGVENNRQIELKFEDTVRNFNGSGIAIFASSLSNEVSYGHPEKGDISLFTHFISNAIMDKYIIREGVKTLRDIKELTLFYHHAWMTRTNNKYKQQPIFMSNIGGTIRFKVAEYTPYIPGDYNFECDDYIIVTVEPSHFGITKRYAVKVILKKACELKELSRITKDIVSRVRGLEIYSNDKSKRILKGKKAEIVWIYFARDEVDLNGNFLCRATWVEDGQDKDHWYRLNDGALIQDDIHFSFSTFYSSLKSFIENNTGSAIEVKNEIKKIRVNMVNEFEKILSNFEKFNAGIYTELKFCERIKKSLELIDKEYFKSTDLDIAPLEIKEWDQAHQNLFATIHDITLYWGKSSNNTRSLDNRKKLTKMLEQRYHKDIFTIGEIEKSQQSSL</sequence>
<evidence type="ECO:0000313" key="2">
    <source>
        <dbReference type="EMBL" id="KDR95985.1"/>
    </source>
</evidence>
<dbReference type="EMBL" id="JJMM01000008">
    <property type="protein sequence ID" value="KDR95985.1"/>
    <property type="molecule type" value="Genomic_DNA"/>
</dbReference>
<dbReference type="GO" id="GO:0004197">
    <property type="term" value="F:cysteine-type endopeptidase activity"/>
    <property type="evidence" value="ECO:0007669"/>
    <property type="project" value="InterPro"/>
</dbReference>
<dbReference type="eggNOG" id="COG4249">
    <property type="taxonomic scope" value="Bacteria"/>
</dbReference>
<dbReference type="AlphaFoldDB" id="A0A069RIK0"/>
<dbReference type="STRING" id="1121324.CLIT_8c01540"/>
<protein>
    <submittedName>
        <fullName evidence="2">Peptidase C14, caspase catalytic subunit p20</fullName>
    </submittedName>
</protein>
<feature type="domain" description="Peptidase C14 caspase" evidence="1">
    <location>
        <begin position="17"/>
        <end position="227"/>
    </location>
</feature>
<accession>A0A069RIK0</accession>